<protein>
    <submittedName>
        <fullName evidence="2">Uncharacterized protein</fullName>
    </submittedName>
</protein>
<name>C7BKK0_PHOAA</name>
<dbReference type="STRING" id="291112.PAU_00594"/>
<accession>C7BKK0</accession>
<keyword evidence="1" id="KW-1133">Transmembrane helix</keyword>
<dbReference type="KEGG" id="pay:PAU_00594"/>
<evidence type="ECO:0000313" key="2">
    <source>
        <dbReference type="EMBL" id="CAQ82686.1"/>
    </source>
</evidence>
<proteinExistence type="predicted"/>
<feature type="transmembrane region" description="Helical" evidence="1">
    <location>
        <begin position="16"/>
        <end position="33"/>
    </location>
</feature>
<dbReference type="AlphaFoldDB" id="C7BKK0"/>
<gene>
    <name evidence="2" type="primary">GE16597</name>
    <name evidence="2" type="ordered locus">PAU_00594</name>
</gene>
<keyword evidence="1" id="KW-0812">Transmembrane</keyword>
<sequence>MKNSNQSTLCCHQQKAFYILQIINVHIYIAMFLS</sequence>
<reference evidence="2 3" key="1">
    <citation type="journal article" date="2009" name="BMC Genomics">
        <title>Comparative genomics of the emerging human pathogen Photorhabdus asymbiotica with the insect pathogen Photorhabdus luminescens.</title>
        <authorList>
            <person name="Wilkinson P."/>
            <person name="Waterfield N.R."/>
            <person name="Crossman L."/>
            <person name="Corton C."/>
            <person name="Sanchez-Contreras M."/>
            <person name="Vlisidou I."/>
            <person name="Barron A."/>
            <person name="Bignell A."/>
            <person name="Clark L."/>
            <person name="Ormond D."/>
            <person name="Mayho M."/>
            <person name="Bason N."/>
            <person name="Smith F."/>
            <person name="Simmonds M."/>
            <person name="Churcher C."/>
            <person name="Harris D."/>
            <person name="Thompson N.R."/>
            <person name="Quail M."/>
            <person name="Parkhill J."/>
            <person name="ffrench-Constant R.H."/>
        </authorList>
    </citation>
    <scope>NUCLEOTIDE SEQUENCE [LARGE SCALE GENOMIC DNA]</scope>
    <source>
        <strain evidence="3">ATCC 43949 / 3105-77</strain>
    </source>
</reference>
<evidence type="ECO:0000256" key="1">
    <source>
        <dbReference type="SAM" id="Phobius"/>
    </source>
</evidence>
<keyword evidence="1" id="KW-0472">Membrane</keyword>
<dbReference type="EMBL" id="FM162591">
    <property type="protein sequence ID" value="CAQ82686.1"/>
    <property type="molecule type" value="Genomic_DNA"/>
</dbReference>
<organism evidence="2 3">
    <name type="scientific">Photorhabdus asymbiotica subsp. asymbiotica (strain ATCC 43949 / 3105-77)</name>
    <name type="common">Xenorhabdus luminescens (strain 2)</name>
    <dbReference type="NCBI Taxonomy" id="553480"/>
    <lineage>
        <taxon>Bacteria</taxon>
        <taxon>Pseudomonadati</taxon>
        <taxon>Pseudomonadota</taxon>
        <taxon>Gammaproteobacteria</taxon>
        <taxon>Enterobacterales</taxon>
        <taxon>Morganellaceae</taxon>
        <taxon>Photorhabdus</taxon>
    </lineage>
</organism>
<evidence type="ECO:0000313" key="3">
    <source>
        <dbReference type="Proteomes" id="UP000002747"/>
    </source>
</evidence>
<dbReference type="Proteomes" id="UP000002747">
    <property type="component" value="Chromosome"/>
</dbReference>